<name>A0A1V9YSR0_ACHHY</name>
<dbReference type="Pfam" id="PF00069">
    <property type="entry name" value="Pkinase"/>
    <property type="match status" value="1"/>
</dbReference>
<dbReference type="GO" id="GO:0007165">
    <property type="term" value="P:signal transduction"/>
    <property type="evidence" value="ECO:0007669"/>
    <property type="project" value="TreeGrafter"/>
</dbReference>
<dbReference type="InterPro" id="IPR008271">
    <property type="entry name" value="Ser/Thr_kinase_AS"/>
</dbReference>
<sequence>MHSHEGVVRQLIAAGANVHHKTKEQWTPLLYAAWKGYVASARQLLAGADMNAVETFECTPLDLARRHEPLRPHTLAVPVEYSTLEVAWVVALADLHNAGLLHRDLKSHNVLLSSTSYFKVADLGSARDDTSTMTAGVGTPHWMAPEVRAYGAKYDASADIYSFGVILTELNTFQVLYADVTMPPLQLMSEVAAGRLRPSLRADCPT</sequence>
<dbReference type="GO" id="GO:0004672">
    <property type="term" value="F:protein kinase activity"/>
    <property type="evidence" value="ECO:0007669"/>
    <property type="project" value="InterPro"/>
</dbReference>
<dbReference type="STRING" id="1202772.A0A1V9YSR0"/>
<gene>
    <name evidence="2" type="ORF">ACHHYP_06713</name>
</gene>
<dbReference type="AlphaFoldDB" id="A0A1V9YSR0"/>
<keyword evidence="2" id="KW-0418">Kinase</keyword>
<protein>
    <submittedName>
        <fullName evidence="2">Protein kinase</fullName>
    </submittedName>
</protein>
<dbReference type="SUPFAM" id="SSF48403">
    <property type="entry name" value="Ankyrin repeat"/>
    <property type="match status" value="1"/>
</dbReference>
<dbReference type="Proteomes" id="UP000243579">
    <property type="component" value="Unassembled WGS sequence"/>
</dbReference>
<dbReference type="GO" id="GO:0005524">
    <property type="term" value="F:ATP binding"/>
    <property type="evidence" value="ECO:0007669"/>
    <property type="project" value="InterPro"/>
</dbReference>
<dbReference type="PANTHER" id="PTHR23257">
    <property type="entry name" value="SERINE-THREONINE PROTEIN KINASE"/>
    <property type="match status" value="1"/>
</dbReference>
<evidence type="ECO:0000259" key="1">
    <source>
        <dbReference type="PROSITE" id="PS50011"/>
    </source>
</evidence>
<evidence type="ECO:0000313" key="2">
    <source>
        <dbReference type="EMBL" id="OQR88640.1"/>
    </source>
</evidence>
<dbReference type="EMBL" id="JNBR01001164">
    <property type="protein sequence ID" value="OQR88640.1"/>
    <property type="molecule type" value="Genomic_DNA"/>
</dbReference>
<reference evidence="2 3" key="1">
    <citation type="journal article" date="2014" name="Genome Biol. Evol.">
        <title>The secreted proteins of Achlya hypogyna and Thraustotheca clavata identify the ancestral oomycete secretome and reveal gene acquisitions by horizontal gene transfer.</title>
        <authorList>
            <person name="Misner I."/>
            <person name="Blouin N."/>
            <person name="Leonard G."/>
            <person name="Richards T.A."/>
            <person name="Lane C.E."/>
        </authorList>
    </citation>
    <scope>NUCLEOTIDE SEQUENCE [LARGE SCALE GENOMIC DNA]</scope>
    <source>
        <strain evidence="2 3">ATCC 48635</strain>
    </source>
</reference>
<dbReference type="Gene3D" id="1.10.510.10">
    <property type="entry name" value="Transferase(Phosphotransferase) domain 1"/>
    <property type="match status" value="1"/>
</dbReference>
<accession>A0A1V9YSR0</accession>
<dbReference type="InterPro" id="IPR000719">
    <property type="entry name" value="Prot_kinase_dom"/>
</dbReference>
<dbReference type="SMART" id="SM00220">
    <property type="entry name" value="S_TKc"/>
    <property type="match status" value="1"/>
</dbReference>
<dbReference type="InterPro" id="IPR050167">
    <property type="entry name" value="Ser_Thr_protein_kinase"/>
</dbReference>
<keyword evidence="3" id="KW-1185">Reference proteome</keyword>
<comment type="caution">
    <text evidence="2">The sequence shown here is derived from an EMBL/GenBank/DDBJ whole genome shotgun (WGS) entry which is preliminary data.</text>
</comment>
<dbReference type="PROSITE" id="PS50011">
    <property type="entry name" value="PROTEIN_KINASE_DOM"/>
    <property type="match status" value="1"/>
</dbReference>
<dbReference type="SUPFAM" id="SSF56112">
    <property type="entry name" value="Protein kinase-like (PK-like)"/>
    <property type="match status" value="1"/>
</dbReference>
<dbReference type="InterPro" id="IPR036770">
    <property type="entry name" value="Ankyrin_rpt-contain_sf"/>
</dbReference>
<dbReference type="OrthoDB" id="77576at2759"/>
<organism evidence="2 3">
    <name type="scientific">Achlya hypogyna</name>
    <name type="common">Oomycete</name>
    <name type="synonym">Protoachlya hypogyna</name>
    <dbReference type="NCBI Taxonomy" id="1202772"/>
    <lineage>
        <taxon>Eukaryota</taxon>
        <taxon>Sar</taxon>
        <taxon>Stramenopiles</taxon>
        <taxon>Oomycota</taxon>
        <taxon>Saprolegniomycetes</taxon>
        <taxon>Saprolegniales</taxon>
        <taxon>Achlyaceae</taxon>
        <taxon>Achlya</taxon>
    </lineage>
</organism>
<dbReference type="Gene3D" id="1.25.40.20">
    <property type="entry name" value="Ankyrin repeat-containing domain"/>
    <property type="match status" value="1"/>
</dbReference>
<proteinExistence type="predicted"/>
<evidence type="ECO:0000313" key="3">
    <source>
        <dbReference type="Proteomes" id="UP000243579"/>
    </source>
</evidence>
<dbReference type="InterPro" id="IPR011009">
    <property type="entry name" value="Kinase-like_dom_sf"/>
</dbReference>
<keyword evidence="2" id="KW-0808">Transferase</keyword>
<dbReference type="Pfam" id="PF13637">
    <property type="entry name" value="Ank_4"/>
    <property type="match status" value="1"/>
</dbReference>
<dbReference type="GO" id="GO:0005737">
    <property type="term" value="C:cytoplasm"/>
    <property type="evidence" value="ECO:0007669"/>
    <property type="project" value="TreeGrafter"/>
</dbReference>
<dbReference type="PROSITE" id="PS00108">
    <property type="entry name" value="PROTEIN_KINASE_ST"/>
    <property type="match status" value="1"/>
</dbReference>
<dbReference type="InterPro" id="IPR002110">
    <property type="entry name" value="Ankyrin_rpt"/>
</dbReference>
<feature type="domain" description="Protein kinase" evidence="1">
    <location>
        <begin position="1"/>
        <end position="206"/>
    </location>
</feature>